<dbReference type="AlphaFoldDB" id="A0A2S7K872"/>
<dbReference type="Proteomes" id="UP000239504">
    <property type="component" value="Unassembled WGS sequence"/>
</dbReference>
<dbReference type="InterPro" id="IPR027587">
    <property type="entry name" value="TrbK"/>
</dbReference>
<evidence type="ECO:0000313" key="2">
    <source>
        <dbReference type="Proteomes" id="UP000239504"/>
    </source>
</evidence>
<accession>A0A2S7K872</accession>
<dbReference type="OrthoDB" id="9815800at2"/>
<dbReference type="RefSeq" id="WP_104829935.1">
    <property type="nucleotide sequence ID" value="NZ_PJCH01000005.1"/>
</dbReference>
<gene>
    <name evidence="1" type="ORF">CW354_10525</name>
</gene>
<dbReference type="Pfam" id="PF20084">
    <property type="entry name" value="TrbK"/>
    <property type="match status" value="1"/>
</dbReference>
<evidence type="ECO:0008006" key="3">
    <source>
        <dbReference type="Google" id="ProtNLM"/>
    </source>
</evidence>
<dbReference type="EMBL" id="PJCH01000005">
    <property type="protein sequence ID" value="PQA88696.1"/>
    <property type="molecule type" value="Genomic_DNA"/>
</dbReference>
<keyword evidence="2" id="KW-1185">Reference proteome</keyword>
<organism evidence="1 2">
    <name type="scientific">Hyphococcus luteus</name>
    <dbReference type="NCBI Taxonomy" id="2058213"/>
    <lineage>
        <taxon>Bacteria</taxon>
        <taxon>Pseudomonadati</taxon>
        <taxon>Pseudomonadota</taxon>
        <taxon>Alphaproteobacteria</taxon>
        <taxon>Parvularculales</taxon>
        <taxon>Parvularculaceae</taxon>
        <taxon>Hyphococcus</taxon>
    </lineage>
</organism>
<dbReference type="NCBIfam" id="TIGR04360">
    <property type="entry name" value="other_trbK"/>
    <property type="match status" value="1"/>
</dbReference>
<protein>
    <recommendedName>
        <fullName evidence="3">Conjugal transfer protein TrbK</fullName>
    </recommendedName>
</protein>
<sequence>MRRSPDQIIRLVAISLGGLAALFAAVELANTVTSETPSVPPVTDEPLQAELSRCRTLTPEELETDTTCRAAWAEQRRRFLGLPGDDPEKE</sequence>
<proteinExistence type="predicted"/>
<name>A0A2S7K872_9PROT</name>
<evidence type="ECO:0000313" key="1">
    <source>
        <dbReference type="EMBL" id="PQA88696.1"/>
    </source>
</evidence>
<comment type="caution">
    <text evidence="1">The sequence shown here is derived from an EMBL/GenBank/DDBJ whole genome shotgun (WGS) entry which is preliminary data.</text>
</comment>
<reference evidence="1 2" key="1">
    <citation type="submission" date="2017-12" db="EMBL/GenBank/DDBJ databases">
        <authorList>
            <person name="Hurst M.R.H."/>
        </authorList>
    </citation>
    <scope>NUCLEOTIDE SEQUENCE [LARGE SCALE GENOMIC DNA]</scope>
    <source>
        <strain evidence="1 2">SY-3-19</strain>
    </source>
</reference>